<evidence type="ECO:0000313" key="9">
    <source>
        <dbReference type="Proteomes" id="UP000691718"/>
    </source>
</evidence>
<reference evidence="8" key="1">
    <citation type="submission" date="2021-04" db="EMBL/GenBank/DDBJ databases">
        <authorList>
            <person name="Tunstrom K."/>
        </authorList>
    </citation>
    <scope>NUCLEOTIDE SEQUENCE</scope>
</reference>
<keyword evidence="9" id="KW-1185">Reference proteome</keyword>
<accession>A0A8S3XBM0</accession>
<organism evidence="8 9">
    <name type="scientific">Parnassius apollo</name>
    <name type="common">Apollo butterfly</name>
    <name type="synonym">Papilio apollo</name>
    <dbReference type="NCBI Taxonomy" id="110799"/>
    <lineage>
        <taxon>Eukaryota</taxon>
        <taxon>Metazoa</taxon>
        <taxon>Ecdysozoa</taxon>
        <taxon>Arthropoda</taxon>
        <taxon>Hexapoda</taxon>
        <taxon>Insecta</taxon>
        <taxon>Pterygota</taxon>
        <taxon>Neoptera</taxon>
        <taxon>Endopterygota</taxon>
        <taxon>Lepidoptera</taxon>
        <taxon>Glossata</taxon>
        <taxon>Ditrysia</taxon>
        <taxon>Papilionoidea</taxon>
        <taxon>Papilionidae</taxon>
        <taxon>Parnassiinae</taxon>
        <taxon>Parnassini</taxon>
        <taxon>Parnassius</taxon>
        <taxon>Parnassius</taxon>
    </lineage>
</organism>
<sequence length="858" mass="98441">MKKKWKTALRIGKPISPSMRVCSHHFQASDFFPNNSKRQKLFPYVVPSQNIPKRSSDKEVPLAQKIKSNARENGADIRHRKIVESNKELGLAIENEETKFEDGFEGNNVTDNNSHLHVMTSSTQVNLVDYRNYRPRVDLSIADILCDKEPLEKCTQINFLPMWEEDRSALKQLTLSDLLSSDMYLFTFTGIHSIEVLETLVTCVSELALDAPTNKKVLSKMAKRRYTDEELLRYLENSDEEPFSSGSDEEYQPNDEDEDIEDTEVIADFIASSAGRSTESPLPTPASSSLFKPSDAEWKRDVLPLGRETFIGNHGVQNIDAITEDGKVSLFKIYAYFALDDLIDVMVIHTNNYAQLLKELRTAQFSRMTRWKDVTREELKTFFGVIIYMGLNPKPSIEHYWKLDVLYYNPLMHRINMSYNRFISILRYWHFTEIQIGVIGEQKTHKIDPFIHKMVNNFRSLYIPSDIIVVDESLVKFHGRLLIRTYNPAKTDRYGMKIYKACTINSYTWSYQIYSGISHQLEGLDKPGSTVVQLTEPLLDTGRIIMPLAEYLKGRNTDLCGTLRKNKSNLPEEVVKAKLRRGEQIARQKDNLYTVLKWHDKRDVLMISTCHGDGMSNITTKRGDVMKPDAIIDYNDAKKGIDISDQLASFHSPLRKNFTWYKKIAIDFLFQVAIINARCFYNELADGPKLTVLQVQQHLVRHFLGPVASTTERNQPQKSSISCSSPRSSTASSSNSRYSLQEIPRKANNQLVRKRFTGCYVKLKNEGLFAIKAKQKNESQVTHELILISSCESYMTHWTWKLLNKCEFNDGVMVDKGYRIESESSASACQASFLESEKADDQRRYNPHCRDCTGKSAC</sequence>
<dbReference type="Proteomes" id="UP000691718">
    <property type="component" value="Unassembled WGS sequence"/>
</dbReference>
<dbReference type="GO" id="GO:0003677">
    <property type="term" value="F:DNA binding"/>
    <property type="evidence" value="ECO:0007669"/>
    <property type="project" value="UniProtKB-UniRule"/>
</dbReference>
<gene>
    <name evidence="8" type="ORF">PAPOLLO_LOCUS16340</name>
</gene>
<feature type="region of interest" description="Disordered" evidence="6">
    <location>
        <begin position="237"/>
        <end position="258"/>
    </location>
</feature>
<dbReference type="AlphaFoldDB" id="A0A8S3XBM0"/>
<keyword evidence="4 5" id="KW-0238">DNA-binding</keyword>
<keyword evidence="2 5" id="KW-0863">Zinc-finger</keyword>
<dbReference type="OrthoDB" id="5876240at2759"/>
<dbReference type="InterPro" id="IPR006612">
    <property type="entry name" value="THAP_Znf"/>
</dbReference>
<proteinExistence type="predicted"/>
<feature type="region of interest" description="Disordered" evidence="6">
    <location>
        <begin position="710"/>
        <end position="739"/>
    </location>
</feature>
<protein>
    <submittedName>
        <fullName evidence="8">(apollo) hypothetical protein</fullName>
    </submittedName>
</protein>
<dbReference type="InterPro" id="IPR029526">
    <property type="entry name" value="PGBD"/>
</dbReference>
<dbReference type="Pfam" id="PF13843">
    <property type="entry name" value="DDE_Tnp_1_7"/>
    <property type="match status" value="1"/>
</dbReference>
<evidence type="ECO:0000313" key="8">
    <source>
        <dbReference type="EMBL" id="CAG5015261.1"/>
    </source>
</evidence>
<feature type="domain" description="THAP-type" evidence="7">
    <location>
        <begin position="1"/>
        <end position="50"/>
    </location>
</feature>
<feature type="compositionally biased region" description="Low complexity" evidence="6">
    <location>
        <begin position="719"/>
        <end position="739"/>
    </location>
</feature>
<name>A0A8S3XBM0_PARAO</name>
<comment type="caution">
    <text evidence="8">The sequence shown here is derived from an EMBL/GenBank/DDBJ whole genome shotgun (WGS) entry which is preliminary data.</text>
</comment>
<evidence type="ECO:0000256" key="4">
    <source>
        <dbReference type="ARBA" id="ARBA00023125"/>
    </source>
</evidence>
<dbReference type="PANTHER" id="PTHR46599:SF3">
    <property type="entry name" value="PIGGYBAC TRANSPOSABLE ELEMENT-DERIVED PROTEIN 4"/>
    <property type="match status" value="1"/>
</dbReference>
<evidence type="ECO:0000256" key="3">
    <source>
        <dbReference type="ARBA" id="ARBA00022833"/>
    </source>
</evidence>
<evidence type="ECO:0000256" key="5">
    <source>
        <dbReference type="PROSITE-ProRule" id="PRU00309"/>
    </source>
</evidence>
<evidence type="ECO:0000259" key="7">
    <source>
        <dbReference type="PROSITE" id="PS50950"/>
    </source>
</evidence>
<evidence type="ECO:0000256" key="6">
    <source>
        <dbReference type="SAM" id="MobiDB-lite"/>
    </source>
</evidence>
<dbReference type="EMBL" id="CAJQZP010001069">
    <property type="protein sequence ID" value="CAG5015261.1"/>
    <property type="molecule type" value="Genomic_DNA"/>
</dbReference>
<dbReference type="PROSITE" id="PS50950">
    <property type="entry name" value="ZF_THAP"/>
    <property type="match status" value="1"/>
</dbReference>
<keyword evidence="1" id="KW-0479">Metal-binding</keyword>
<evidence type="ECO:0000256" key="1">
    <source>
        <dbReference type="ARBA" id="ARBA00022723"/>
    </source>
</evidence>
<evidence type="ECO:0000256" key="2">
    <source>
        <dbReference type="ARBA" id="ARBA00022771"/>
    </source>
</evidence>
<keyword evidence="3" id="KW-0862">Zinc</keyword>
<dbReference type="PANTHER" id="PTHR46599">
    <property type="entry name" value="PIGGYBAC TRANSPOSABLE ELEMENT-DERIVED PROTEIN 4"/>
    <property type="match status" value="1"/>
</dbReference>
<dbReference type="GO" id="GO:0008270">
    <property type="term" value="F:zinc ion binding"/>
    <property type="evidence" value="ECO:0007669"/>
    <property type="project" value="UniProtKB-KW"/>
</dbReference>